<gene>
    <name evidence="1" type="ORF">V6N12_012998</name>
</gene>
<protein>
    <submittedName>
        <fullName evidence="1">Uncharacterized protein</fullName>
    </submittedName>
</protein>
<reference evidence="1 2" key="1">
    <citation type="journal article" date="2024" name="G3 (Bethesda)">
        <title>Genome assembly of Hibiscus sabdariffa L. provides insights into metabolisms of medicinal natural products.</title>
        <authorList>
            <person name="Kim T."/>
        </authorList>
    </citation>
    <scope>NUCLEOTIDE SEQUENCE [LARGE SCALE GENOMIC DNA]</scope>
    <source>
        <strain evidence="1">TK-2024</strain>
        <tissue evidence="1">Old leaves</tissue>
    </source>
</reference>
<comment type="caution">
    <text evidence="1">The sequence shown here is derived from an EMBL/GenBank/DDBJ whole genome shotgun (WGS) entry which is preliminary data.</text>
</comment>
<evidence type="ECO:0000313" key="2">
    <source>
        <dbReference type="Proteomes" id="UP001472677"/>
    </source>
</evidence>
<dbReference type="EMBL" id="JBBPBM010000014">
    <property type="protein sequence ID" value="KAK8560196.1"/>
    <property type="molecule type" value="Genomic_DNA"/>
</dbReference>
<accession>A0ABR2EG16</accession>
<name>A0ABR2EG16_9ROSI</name>
<proteinExistence type="predicted"/>
<sequence length="109" mass="11929">MNQSQESSMGLEDLTAFRPRGLQLVLSLFSFTSVVAYCGKESEVSYQGRRRSNSGLGGLPVAILSVSPEIDNIPSQPRLDDNKYPCQLPKMGPAIDSDILGGRLERRLT</sequence>
<evidence type="ECO:0000313" key="1">
    <source>
        <dbReference type="EMBL" id="KAK8560196.1"/>
    </source>
</evidence>
<organism evidence="1 2">
    <name type="scientific">Hibiscus sabdariffa</name>
    <name type="common">roselle</name>
    <dbReference type="NCBI Taxonomy" id="183260"/>
    <lineage>
        <taxon>Eukaryota</taxon>
        <taxon>Viridiplantae</taxon>
        <taxon>Streptophyta</taxon>
        <taxon>Embryophyta</taxon>
        <taxon>Tracheophyta</taxon>
        <taxon>Spermatophyta</taxon>
        <taxon>Magnoliopsida</taxon>
        <taxon>eudicotyledons</taxon>
        <taxon>Gunneridae</taxon>
        <taxon>Pentapetalae</taxon>
        <taxon>rosids</taxon>
        <taxon>malvids</taxon>
        <taxon>Malvales</taxon>
        <taxon>Malvaceae</taxon>
        <taxon>Malvoideae</taxon>
        <taxon>Hibiscus</taxon>
    </lineage>
</organism>
<keyword evidence="2" id="KW-1185">Reference proteome</keyword>
<dbReference type="Proteomes" id="UP001472677">
    <property type="component" value="Unassembled WGS sequence"/>
</dbReference>